<evidence type="ECO:0000256" key="15">
    <source>
        <dbReference type="RuleBase" id="RU004430"/>
    </source>
</evidence>
<evidence type="ECO:0000256" key="7">
    <source>
        <dbReference type="ARBA" id="ARBA00022692"/>
    </source>
</evidence>
<comment type="similarity">
    <text evidence="2 15">Belongs to the complex I subunit 6 family.</text>
</comment>
<evidence type="ECO:0000313" key="16">
    <source>
        <dbReference type="EMBL" id="CEH27546.1"/>
    </source>
</evidence>
<evidence type="ECO:0000256" key="14">
    <source>
        <dbReference type="ARBA" id="ARBA00049551"/>
    </source>
</evidence>
<dbReference type="AlphaFoldDB" id="A0A0A1IXU0"/>
<comment type="catalytic activity">
    <reaction evidence="14 15">
        <text>a ubiquinone + NADH + 5 H(+)(in) = a ubiquinol + NAD(+) + 4 H(+)(out)</text>
        <dbReference type="Rhea" id="RHEA:29091"/>
        <dbReference type="Rhea" id="RHEA-COMP:9565"/>
        <dbReference type="Rhea" id="RHEA-COMP:9566"/>
        <dbReference type="ChEBI" id="CHEBI:15378"/>
        <dbReference type="ChEBI" id="CHEBI:16389"/>
        <dbReference type="ChEBI" id="CHEBI:17976"/>
        <dbReference type="ChEBI" id="CHEBI:57540"/>
        <dbReference type="ChEBI" id="CHEBI:57945"/>
        <dbReference type="EC" id="7.1.1.2"/>
    </reaction>
</comment>
<keyword evidence="9 15" id="KW-0249">Electron transport</keyword>
<keyword evidence="15" id="KW-0830">Ubiquinone</keyword>
<keyword evidence="11 15" id="KW-0520">NAD</keyword>
<feature type="transmembrane region" description="Helical" evidence="15">
    <location>
        <begin position="81"/>
        <end position="100"/>
    </location>
</feature>
<dbReference type="InterPro" id="IPR050269">
    <property type="entry name" value="ComplexI_Subunit6"/>
</dbReference>
<dbReference type="EMBL" id="LN626968">
    <property type="protein sequence ID" value="CEH27546.1"/>
    <property type="molecule type" value="Genomic_DNA"/>
</dbReference>
<evidence type="ECO:0000256" key="13">
    <source>
        <dbReference type="ARBA" id="ARBA00023136"/>
    </source>
</evidence>
<evidence type="ECO:0000256" key="1">
    <source>
        <dbReference type="ARBA" id="ARBA00004225"/>
    </source>
</evidence>
<keyword evidence="13 15" id="KW-0472">Membrane</keyword>
<evidence type="ECO:0000256" key="4">
    <source>
        <dbReference type="ARBA" id="ARBA00021095"/>
    </source>
</evidence>
<proteinExistence type="inferred from homology"/>
<organism evidence="16">
    <name type="scientific">Clibanarius infraspinatus</name>
    <dbReference type="NCBI Taxonomy" id="1566627"/>
    <lineage>
        <taxon>Eukaryota</taxon>
        <taxon>Metazoa</taxon>
        <taxon>Ecdysozoa</taxon>
        <taxon>Arthropoda</taxon>
        <taxon>Crustacea</taxon>
        <taxon>Multicrustacea</taxon>
        <taxon>Malacostraca</taxon>
        <taxon>Eumalacostraca</taxon>
        <taxon>Eucarida</taxon>
        <taxon>Decapoda</taxon>
        <taxon>Pleocyemata</taxon>
        <taxon>Anomura</taxon>
        <taxon>Paguroidea</taxon>
        <taxon>Diogenidae</taxon>
        <taxon>Clibanarius</taxon>
    </lineage>
</organism>
<keyword evidence="8 15" id="KW-1278">Translocase</keyword>
<keyword evidence="10 15" id="KW-1133">Transmembrane helix</keyword>
<dbReference type="GO" id="GO:0008137">
    <property type="term" value="F:NADH dehydrogenase (ubiquinone) activity"/>
    <property type="evidence" value="ECO:0007669"/>
    <property type="project" value="UniProtKB-UniRule"/>
</dbReference>
<evidence type="ECO:0000256" key="10">
    <source>
        <dbReference type="ARBA" id="ARBA00022989"/>
    </source>
</evidence>
<reference evidence="16" key="2">
    <citation type="submission" date="2014-11" db="EMBL/GenBank/DDBJ databases">
        <title>Complete mitochondrial genome of the hermit crab, Clibanarius infraspinatus.</title>
        <authorList>
            <person name="Gan H.M."/>
            <person name="Tan M.H."/>
            <person name="Austin C.M."/>
        </authorList>
    </citation>
    <scope>NUCLEOTIDE SEQUENCE</scope>
</reference>
<evidence type="ECO:0000256" key="5">
    <source>
        <dbReference type="ARBA" id="ARBA00022448"/>
    </source>
</evidence>
<dbReference type="PANTHER" id="PTHR11435">
    <property type="entry name" value="NADH UBIQUINONE OXIDOREDUCTASE SUBUNIT ND6"/>
    <property type="match status" value="1"/>
</dbReference>
<evidence type="ECO:0000256" key="9">
    <source>
        <dbReference type="ARBA" id="ARBA00022982"/>
    </source>
</evidence>
<name>A0A0A1IXU0_9EUCA</name>
<keyword evidence="7 15" id="KW-0812">Transmembrane</keyword>
<sequence>MMMYELPFIVILSLLFTQLKHPLSAGFTLLIQTALISIATGLFNYSYWFSYILFLVFLGGMLVLFIYVTSLASNEKFNMKNSFNIILLLTLMIALLMALLDPLVLSNKINIDTSSLLNTHLDLTNAIVTITAIYNSPTASFTLLIISYLLLALLVIVKVMNLSSGPLRMSTYDNTNTKVAPFI</sequence>
<feature type="transmembrane region" description="Helical" evidence="15">
    <location>
        <begin position="141"/>
        <end position="160"/>
    </location>
</feature>
<evidence type="ECO:0000256" key="6">
    <source>
        <dbReference type="ARBA" id="ARBA00022660"/>
    </source>
</evidence>
<keyword evidence="5 15" id="KW-0813">Transport</keyword>
<evidence type="ECO:0000256" key="3">
    <source>
        <dbReference type="ARBA" id="ARBA00012944"/>
    </source>
</evidence>
<geneLocation type="mitochondrion" evidence="16"/>
<keyword evidence="12 15" id="KW-0496">Mitochondrion</keyword>
<accession>A0A0A1IXU0</accession>
<dbReference type="EC" id="7.1.1.2" evidence="3 15"/>
<dbReference type="GO" id="GO:0031966">
    <property type="term" value="C:mitochondrial membrane"/>
    <property type="evidence" value="ECO:0007669"/>
    <property type="project" value="UniProtKB-SubCell"/>
</dbReference>
<keyword evidence="6 15" id="KW-0679">Respiratory chain</keyword>
<gene>
    <name evidence="16" type="primary">nad6</name>
</gene>
<dbReference type="Pfam" id="PF00499">
    <property type="entry name" value="Oxidored_q3"/>
    <property type="match status" value="1"/>
</dbReference>
<evidence type="ECO:0000256" key="11">
    <source>
        <dbReference type="ARBA" id="ARBA00023027"/>
    </source>
</evidence>
<evidence type="ECO:0000256" key="8">
    <source>
        <dbReference type="ARBA" id="ARBA00022967"/>
    </source>
</evidence>
<dbReference type="PANTHER" id="PTHR11435:SF1">
    <property type="entry name" value="NADH-UBIQUINONE OXIDOREDUCTASE CHAIN 6"/>
    <property type="match status" value="1"/>
</dbReference>
<feature type="transmembrane region" description="Helical" evidence="15">
    <location>
        <begin position="49"/>
        <end position="69"/>
    </location>
</feature>
<dbReference type="InterPro" id="IPR001457">
    <property type="entry name" value="NADH_UbQ/plastoQ_OxRdtase_su6"/>
</dbReference>
<comment type="subcellular location">
    <subcellularLocation>
        <location evidence="1 15">Mitochondrion membrane</location>
        <topology evidence="1 15">Multi-pass membrane protein</topology>
    </subcellularLocation>
</comment>
<reference evidence="16" key="1">
    <citation type="submission" date="2014-10" db="EMBL/GenBank/DDBJ databases">
        <authorList>
            <person name="Gan H."/>
        </authorList>
    </citation>
    <scope>NUCLEOTIDE SEQUENCE</scope>
</reference>
<protein>
    <recommendedName>
        <fullName evidence="4 15">NADH-ubiquinone oxidoreductase chain 6</fullName>
        <ecNumber evidence="3 15">7.1.1.2</ecNumber>
    </recommendedName>
</protein>
<comment type="function">
    <text evidence="15">Core subunit of the mitochondrial membrane respiratory chain NADH dehydrogenase (Complex I) which catalyzes electron transfer from NADH through the respiratory chain, using ubiquinone as an electron acceptor. Essential for the catalytic activity and assembly of complex I.</text>
</comment>
<evidence type="ECO:0000256" key="2">
    <source>
        <dbReference type="ARBA" id="ARBA00005698"/>
    </source>
</evidence>
<evidence type="ECO:0000256" key="12">
    <source>
        <dbReference type="ARBA" id="ARBA00023128"/>
    </source>
</evidence>